<feature type="compositionally biased region" description="Basic and acidic residues" evidence="1">
    <location>
        <begin position="412"/>
        <end position="422"/>
    </location>
</feature>
<reference evidence="3" key="1">
    <citation type="submission" date="2021-09" db="EMBL/GenBank/DDBJ databases">
        <title>The genome of Mauremys mutica provides insights into the evolution of semi-aquatic lifestyle.</title>
        <authorList>
            <person name="Gong S."/>
            <person name="Gao Y."/>
        </authorList>
    </citation>
    <scope>NUCLEOTIDE SEQUENCE</scope>
    <source>
        <strain evidence="3">MM-2020</strain>
        <tissue evidence="3">Muscle</tissue>
    </source>
</reference>
<feature type="compositionally biased region" description="Basic and acidic residues" evidence="1">
    <location>
        <begin position="831"/>
        <end position="847"/>
    </location>
</feature>
<comment type="caution">
    <text evidence="3">The sequence shown here is derived from an EMBL/GenBank/DDBJ whole genome shotgun (WGS) entry which is preliminary data.</text>
</comment>
<name>A0A9D4B9C1_9SAUR</name>
<evidence type="ECO:0000313" key="3">
    <source>
        <dbReference type="EMBL" id="KAH1184814.1"/>
    </source>
</evidence>
<proteinExistence type="predicted"/>
<evidence type="ECO:0000313" key="4">
    <source>
        <dbReference type="Proteomes" id="UP000827986"/>
    </source>
</evidence>
<dbReference type="PANTHER" id="PTHR21665">
    <property type="entry name" value="CATION CHANNEL SPERM-ASSOCIATED TARGETING SUBUNIT TAU"/>
    <property type="match status" value="1"/>
</dbReference>
<feature type="region of interest" description="Disordered" evidence="1">
    <location>
        <begin position="831"/>
        <end position="856"/>
    </location>
</feature>
<feature type="region of interest" description="Disordered" evidence="1">
    <location>
        <begin position="1"/>
        <end position="22"/>
    </location>
</feature>
<feature type="region of interest" description="Disordered" evidence="1">
    <location>
        <begin position="1347"/>
        <end position="1378"/>
    </location>
</feature>
<feature type="region of interest" description="Disordered" evidence="1">
    <location>
        <begin position="1408"/>
        <end position="1479"/>
    </location>
</feature>
<keyword evidence="4" id="KW-1185">Reference proteome</keyword>
<organism evidence="3 4">
    <name type="scientific">Mauremys mutica</name>
    <name type="common">yellowpond turtle</name>
    <dbReference type="NCBI Taxonomy" id="74926"/>
    <lineage>
        <taxon>Eukaryota</taxon>
        <taxon>Metazoa</taxon>
        <taxon>Chordata</taxon>
        <taxon>Craniata</taxon>
        <taxon>Vertebrata</taxon>
        <taxon>Euteleostomi</taxon>
        <taxon>Archelosauria</taxon>
        <taxon>Testudinata</taxon>
        <taxon>Testudines</taxon>
        <taxon>Cryptodira</taxon>
        <taxon>Durocryptodira</taxon>
        <taxon>Testudinoidea</taxon>
        <taxon>Geoemydidae</taxon>
        <taxon>Geoemydinae</taxon>
        <taxon>Mauremys</taxon>
    </lineage>
</organism>
<accession>A0A9D4B9C1</accession>
<evidence type="ECO:0000256" key="1">
    <source>
        <dbReference type="SAM" id="MobiDB-lite"/>
    </source>
</evidence>
<gene>
    <name evidence="3" type="ORF">KIL84_012755</name>
</gene>
<sequence>MSAPGARGSMFSDSLSPSGHSSGRLGSVDSVLGSFSRGAAKVGRVRSLLKLLQKILKSSDKGTEQPADIHSLVPCGDVVGCLAVHVKVCKDFTSKFNIQENTNLLLRITVNEVMKCTNPQTFRSQLKNSRKDIVIHFEDVKYFSVQVPRRQQDERNRIILELVGFQGPKDFPRLLGSATVHLYEVIKKGHFIETCAMRIGNMVFCTVEVEFMFCYGSFGYGYSHQLKHSEADLQKTTKHSMFIRIPPPEDRTDPESNITTSQHMGYPAFLSPDLNVREETLEKDIPTTSGVSSDGLEMPPRNRQEILEKMKKEYRGLKTWPEKAEYLDQLIMKRGPKMTTEQNMASRFKEMVGKIQHATEEGIRSCSDTSADSQLQEEQLSETETEPSKDFDLPLRIAETVLRSVESDLSDAQEHAESEENHLSVPRKTGILSASTISQKLPRKSSEDQNKIVDSESIIAIALERETKLGNNHGKEETEDLEPAGISSKRPDLSGLENYPVIEIQYQQPILSGDKFEPFLRHVGRTQSSAQNEKKEDQEVPIFTLLKNKLSCAEIKEDQDPPVKASSTFAPRSPDIILSKNGQHLSILKLIESKMELEEDEINVKEESPTHAIRTDLPEKWQEERLSEKEIVRLNSFLSKTLEDFLIDRLIKVIMLKSVLSKNLEGFVAERLSEIGIVTKIELGEEYQNLQSIIDGSPVVLERELLEKRKDISKERLSEAEIIHLKSVLSKNLQDRLIERFSETGIITDLELGKQHQNLSLQGIKDRSPVVLETDLAEKMHDSCETRPLEMEISLKSVVNQNLQYLPLERLFETRLIEEVKLGKEHKNFSLSKIDERQPKPEADLSKKRNGQSRGKCSEPEIIIKYLSQNIENCAIESHSQTGLNTEMELRKEHPNHSMQIIKVKLPVVMEKNSPSTGQDCHKQRLSEQQINLKSASDKTLQDSLIERLLETEIMSLKDFLNKCLQDHLLEKLSETGLITKEELETVPQNHSLLNILEGQPMTLETDISRVHSGENLAKPHIIKGEPVLSGHIQDFLLEVLSETEIMNLKSFLSKKIQDHLVERLSEIGLITEEELRKIYQNLFVLRANERLSWDVESDLPGEEQNLSLKSLLTQNLKDRLSETKLVHLNSLLSKILKEGHRDKLSETEIKSLKSVLSNNLQNLHIESASETGLINEIQLEGVCQNAKGKPLVVTDTDILEIGQYHSKQSLDKLTIINEKPILRKEKLELPVENVPGQVTCVMANLINETKINSVIHLPQKNTLEKESQDPQSCFGKAEVAHSNTDFDKSLKPKPLNETLRGTHETTDSASLRAHDIAIQTELKEYLSKPTLSFPVNPQTFIFVHSGSEEETKSPNKSHEKSKGKKKHAKRSKKHVASCYPPQGQVLMCTQFQKEKHGLNNCKEILKEKHRKHSEPPPPRSCVSEAKKDSKDSTVSNILKKESLKQKAEQEREDDGRPKKSLSKSIKIPTATVSEPQLQHSEKALQEKSYNYADKKELDMEMFRHLEKAVERALYDLGEVPEVSMYQPLHSARQHTAPSICSQTKETCRVQPASSYTTLPDPSVVDDPGNAISSKFESLDSQEQQVEMTSEKCSVCILFEFAFVVILIHKGSGEVVGHLSTRQFTELYFSCFSEEIVQMVQQGKNKDNEEASDGDEEDDEDVAEKISIDKWIQLATNLIKGLEQRHFISEQEIMSLYMI</sequence>
<evidence type="ECO:0000259" key="2">
    <source>
        <dbReference type="Pfam" id="PF15729"/>
    </source>
</evidence>
<dbReference type="InterPro" id="IPR031462">
    <property type="entry name" value="CTSRT"/>
</dbReference>
<feature type="compositionally biased region" description="Basic and acidic residues" evidence="1">
    <location>
        <begin position="1439"/>
        <end position="1458"/>
    </location>
</feature>
<feature type="region of interest" description="Disordered" evidence="1">
    <location>
        <begin position="469"/>
        <end position="492"/>
    </location>
</feature>
<feature type="domain" description="Cation channel sperm-associated targeting subunit tau C2" evidence="2">
    <location>
        <begin position="72"/>
        <end position="216"/>
    </location>
</feature>
<protein>
    <recommendedName>
        <fullName evidence="2">Cation channel sperm-associated targeting subunit tau C2 domain-containing protein</fullName>
    </recommendedName>
</protein>
<dbReference type="Pfam" id="PF15729">
    <property type="entry name" value="CTSRT"/>
    <property type="match status" value="1"/>
</dbReference>
<dbReference type="Proteomes" id="UP000827986">
    <property type="component" value="Unassembled WGS sequence"/>
</dbReference>
<feature type="compositionally biased region" description="Basic residues" evidence="1">
    <location>
        <begin position="1362"/>
        <end position="1376"/>
    </location>
</feature>
<feature type="compositionally biased region" description="Basic and acidic residues" evidence="1">
    <location>
        <begin position="1347"/>
        <end position="1361"/>
    </location>
</feature>
<feature type="region of interest" description="Disordered" evidence="1">
    <location>
        <begin position="1285"/>
        <end position="1308"/>
    </location>
</feature>
<dbReference type="InterPro" id="IPR048363">
    <property type="entry name" value="CTSRT_C2"/>
</dbReference>
<feature type="region of interest" description="Disordered" evidence="1">
    <location>
        <begin position="360"/>
        <end position="394"/>
    </location>
</feature>
<feature type="compositionally biased region" description="Low complexity" evidence="1">
    <location>
        <begin position="12"/>
        <end position="22"/>
    </location>
</feature>
<feature type="region of interest" description="Disordered" evidence="1">
    <location>
        <begin position="406"/>
        <end position="449"/>
    </location>
</feature>
<dbReference type="EMBL" id="JAHDVG010000464">
    <property type="protein sequence ID" value="KAH1184814.1"/>
    <property type="molecule type" value="Genomic_DNA"/>
</dbReference>
<dbReference type="PANTHER" id="PTHR21665:SF2">
    <property type="entry name" value="CATION CHANNEL SPERM-ASSOCIATED TARGETING SUBUNIT TAU"/>
    <property type="match status" value="1"/>
</dbReference>